<evidence type="ECO:0000313" key="2">
    <source>
        <dbReference type="Proteomes" id="UP000286134"/>
    </source>
</evidence>
<dbReference type="AlphaFoldDB" id="A0A420I7H5"/>
<dbReference type="CDD" id="cd18090">
    <property type="entry name" value="Arginine_MT_Sfm1"/>
    <property type="match status" value="1"/>
</dbReference>
<comment type="caution">
    <text evidence="1">The sequence shown here is derived from an EMBL/GenBank/DDBJ whole genome shotgun (WGS) entry which is preliminary data.</text>
</comment>
<proteinExistence type="predicted"/>
<evidence type="ECO:0000313" key="1">
    <source>
        <dbReference type="EMBL" id="RKF65673.1"/>
    </source>
</evidence>
<dbReference type="PANTHER" id="PTHR35517:SF1">
    <property type="entry name" value="PROTEIN ARGININE N-METHYLTRANSFERASE SFM1"/>
    <property type="match status" value="1"/>
</dbReference>
<dbReference type="InterPro" id="IPR007364">
    <property type="entry name" value="SFM1-like"/>
</dbReference>
<dbReference type="STRING" id="212602.A0A420I7H5"/>
<sequence>MTTKRFVIEHLDNELGPWSELEYLTIANECHQAGDQFCLSSIPTSLVLPHSLTSAPGFSADHRSVEIMHANDKMQICLLDPSAPKELTPTDGDLFNIFLFGGILGDDPPLDRTSELRKKGYQGRNLGSVQMTTDTAVRVTQYVIQKRMKLDEIDYNDQPEIKISENESITLPFRYIRDADGNSIMPDGMLELIEKDSEKGFEELIQS</sequence>
<keyword evidence="2" id="KW-1185">Reference proteome</keyword>
<dbReference type="Proteomes" id="UP000286134">
    <property type="component" value="Unassembled WGS sequence"/>
</dbReference>
<dbReference type="Pfam" id="PF04252">
    <property type="entry name" value="SFM1-like"/>
    <property type="match status" value="1"/>
</dbReference>
<protein>
    <submittedName>
        <fullName evidence="1">Protein arginine N-methyltransferase SFM1</fullName>
    </submittedName>
</protein>
<organism evidence="1 2">
    <name type="scientific">Erysiphe neolycopersici</name>
    <dbReference type="NCBI Taxonomy" id="212602"/>
    <lineage>
        <taxon>Eukaryota</taxon>
        <taxon>Fungi</taxon>
        <taxon>Dikarya</taxon>
        <taxon>Ascomycota</taxon>
        <taxon>Pezizomycotina</taxon>
        <taxon>Leotiomycetes</taxon>
        <taxon>Erysiphales</taxon>
        <taxon>Erysiphaceae</taxon>
        <taxon>Erysiphe</taxon>
    </lineage>
</organism>
<dbReference type="OrthoDB" id="373498at2759"/>
<dbReference type="EMBL" id="MCFK01000458">
    <property type="protein sequence ID" value="RKF65673.1"/>
    <property type="molecule type" value="Genomic_DNA"/>
</dbReference>
<keyword evidence="1" id="KW-0808">Transferase</keyword>
<dbReference type="GO" id="GO:0032259">
    <property type="term" value="P:methylation"/>
    <property type="evidence" value="ECO:0007669"/>
    <property type="project" value="UniProtKB-KW"/>
</dbReference>
<dbReference type="PANTHER" id="PTHR35517">
    <property type="entry name" value="PROTEIN ARGININE N-METHYLTRANSFERASE SFM1"/>
    <property type="match status" value="1"/>
</dbReference>
<reference evidence="1 2" key="1">
    <citation type="journal article" date="2018" name="BMC Genomics">
        <title>Comparative genome analyses reveal sequence features reflecting distinct modes of host-adaptation between dicot and monocot powdery mildew.</title>
        <authorList>
            <person name="Wu Y."/>
            <person name="Ma X."/>
            <person name="Pan Z."/>
            <person name="Kale S.D."/>
            <person name="Song Y."/>
            <person name="King H."/>
            <person name="Zhang Q."/>
            <person name="Presley C."/>
            <person name="Deng X."/>
            <person name="Wei C.I."/>
            <person name="Xiao S."/>
        </authorList>
    </citation>
    <scope>NUCLEOTIDE SEQUENCE [LARGE SCALE GENOMIC DNA]</scope>
    <source>
        <strain evidence="1">UMSG2</strain>
    </source>
</reference>
<dbReference type="GO" id="GO:0035241">
    <property type="term" value="F:protein-arginine omega-N monomethyltransferase activity"/>
    <property type="evidence" value="ECO:0007669"/>
    <property type="project" value="TreeGrafter"/>
</dbReference>
<name>A0A420I7H5_9PEZI</name>
<accession>A0A420I7H5</accession>
<gene>
    <name evidence="1" type="ORF">OnM2_004004</name>
</gene>
<keyword evidence="1" id="KW-0489">Methyltransferase</keyword>